<dbReference type="EMBL" id="JASPKZ010007739">
    <property type="protein sequence ID" value="KAJ9582797.1"/>
    <property type="molecule type" value="Genomic_DNA"/>
</dbReference>
<keyword evidence="4" id="KW-1185">Reference proteome</keyword>
<dbReference type="Proteomes" id="UP001233999">
    <property type="component" value="Unassembled WGS sequence"/>
</dbReference>
<keyword evidence="2" id="KW-0812">Transmembrane</keyword>
<feature type="non-terminal residue" evidence="3">
    <location>
        <position position="179"/>
    </location>
</feature>
<feature type="non-terminal residue" evidence="3">
    <location>
        <position position="1"/>
    </location>
</feature>
<protein>
    <submittedName>
        <fullName evidence="3">Uncharacterized protein</fullName>
    </submittedName>
</protein>
<evidence type="ECO:0000313" key="4">
    <source>
        <dbReference type="Proteomes" id="UP001233999"/>
    </source>
</evidence>
<reference evidence="3" key="1">
    <citation type="journal article" date="2023" name="IScience">
        <title>Live-bearing cockroach genome reveals convergent evolutionary mechanisms linked to viviparity in insects and beyond.</title>
        <authorList>
            <person name="Fouks B."/>
            <person name="Harrison M.C."/>
            <person name="Mikhailova A.A."/>
            <person name="Marchal E."/>
            <person name="English S."/>
            <person name="Carruthers M."/>
            <person name="Jennings E.C."/>
            <person name="Chiamaka E.L."/>
            <person name="Frigard R.A."/>
            <person name="Pippel M."/>
            <person name="Attardo G.M."/>
            <person name="Benoit J.B."/>
            <person name="Bornberg-Bauer E."/>
            <person name="Tobe S.S."/>
        </authorList>
    </citation>
    <scope>NUCLEOTIDE SEQUENCE</scope>
    <source>
        <strain evidence="3">Stay&amp;Tobe</strain>
    </source>
</reference>
<evidence type="ECO:0000256" key="1">
    <source>
        <dbReference type="SAM" id="MobiDB-lite"/>
    </source>
</evidence>
<proteinExistence type="predicted"/>
<feature type="transmembrane region" description="Helical" evidence="2">
    <location>
        <begin position="119"/>
        <end position="144"/>
    </location>
</feature>
<name>A0AAD7ZMH5_DIPPU</name>
<sequence length="179" mass="19962">KKPHITVKKANEMIRLRDKLIEEFKGVKRANVDTYNKYKKQEQSMIDAINNLGTKLEKVVEHEHEHSTSLVPLTSTSTSTSSKAITQHAMKSNSSQVEEDYTTSKTLQRLEALQHKGSFIFTIPILFSALGAIGALAGGVVVIANAVHNKNKNDEELEEQKRHNLAMETKSDPPNVVVE</sequence>
<organism evidence="3 4">
    <name type="scientific">Diploptera punctata</name>
    <name type="common">Pacific beetle cockroach</name>
    <dbReference type="NCBI Taxonomy" id="6984"/>
    <lineage>
        <taxon>Eukaryota</taxon>
        <taxon>Metazoa</taxon>
        <taxon>Ecdysozoa</taxon>
        <taxon>Arthropoda</taxon>
        <taxon>Hexapoda</taxon>
        <taxon>Insecta</taxon>
        <taxon>Pterygota</taxon>
        <taxon>Neoptera</taxon>
        <taxon>Polyneoptera</taxon>
        <taxon>Dictyoptera</taxon>
        <taxon>Blattodea</taxon>
        <taxon>Blaberoidea</taxon>
        <taxon>Blaberidae</taxon>
        <taxon>Diplopterinae</taxon>
        <taxon>Diploptera</taxon>
    </lineage>
</organism>
<reference evidence="3" key="2">
    <citation type="submission" date="2023-05" db="EMBL/GenBank/DDBJ databases">
        <authorList>
            <person name="Fouks B."/>
        </authorList>
    </citation>
    <scope>NUCLEOTIDE SEQUENCE</scope>
    <source>
        <strain evidence="3">Stay&amp;Tobe</strain>
        <tissue evidence="3">Testes</tissue>
    </source>
</reference>
<feature type="compositionally biased region" description="Basic and acidic residues" evidence="1">
    <location>
        <begin position="153"/>
        <end position="162"/>
    </location>
</feature>
<keyword evidence="2" id="KW-0472">Membrane</keyword>
<accession>A0AAD7ZMH5</accession>
<keyword evidence="2" id="KW-1133">Transmembrane helix</keyword>
<feature type="region of interest" description="Disordered" evidence="1">
    <location>
        <begin position="153"/>
        <end position="179"/>
    </location>
</feature>
<evidence type="ECO:0000256" key="2">
    <source>
        <dbReference type="SAM" id="Phobius"/>
    </source>
</evidence>
<gene>
    <name evidence="3" type="ORF">L9F63_022856</name>
</gene>
<dbReference type="AlphaFoldDB" id="A0AAD7ZMH5"/>
<evidence type="ECO:0000313" key="3">
    <source>
        <dbReference type="EMBL" id="KAJ9582797.1"/>
    </source>
</evidence>
<comment type="caution">
    <text evidence="3">The sequence shown here is derived from an EMBL/GenBank/DDBJ whole genome shotgun (WGS) entry which is preliminary data.</text>
</comment>